<dbReference type="Gene3D" id="3.30.470.10">
    <property type="match status" value="1"/>
</dbReference>
<dbReference type="RefSeq" id="WP_090639502.1">
    <property type="nucleotide sequence ID" value="NZ_CVRB01000006.1"/>
</dbReference>
<dbReference type="PANTHER" id="PTHR11236">
    <property type="entry name" value="AMINOBENZOATE/ANTHRANILATE SYNTHASE"/>
    <property type="match status" value="1"/>
</dbReference>
<dbReference type="EMBL" id="CVRB01000006">
    <property type="protein sequence ID" value="CRK84984.1"/>
    <property type="molecule type" value="Genomic_DNA"/>
</dbReference>
<dbReference type="AlphaFoldDB" id="A0A0U1P3P0"/>
<evidence type="ECO:0000259" key="1">
    <source>
        <dbReference type="Pfam" id="PF00425"/>
    </source>
</evidence>
<dbReference type="Pfam" id="PF00425">
    <property type="entry name" value="Chorismate_bind"/>
    <property type="match status" value="1"/>
</dbReference>
<keyword evidence="3" id="KW-1185">Reference proteome</keyword>
<dbReference type="SUPFAM" id="SSF56322">
    <property type="entry name" value="ADC synthase"/>
    <property type="match status" value="1"/>
</dbReference>
<dbReference type="GO" id="GO:0009396">
    <property type="term" value="P:folic acid-containing compound biosynthetic process"/>
    <property type="evidence" value="ECO:0007669"/>
    <property type="project" value="InterPro"/>
</dbReference>
<dbReference type="InterPro" id="IPR001544">
    <property type="entry name" value="Aminotrans_IV"/>
</dbReference>
<dbReference type="InterPro" id="IPR005802">
    <property type="entry name" value="ADC_synth_comp_1"/>
</dbReference>
<dbReference type="InterPro" id="IPR019999">
    <property type="entry name" value="Anth_synth_I-like"/>
</dbReference>
<dbReference type="GO" id="GO:0046820">
    <property type="term" value="F:4-amino-4-deoxychorismate synthase activity"/>
    <property type="evidence" value="ECO:0007669"/>
    <property type="project" value="TreeGrafter"/>
</dbReference>
<dbReference type="InterPro" id="IPR005801">
    <property type="entry name" value="ADC_synthase"/>
</dbReference>
<dbReference type="Pfam" id="PF01063">
    <property type="entry name" value="Aminotran_4"/>
    <property type="match status" value="1"/>
</dbReference>
<name>A0A0U1P3P0_9BACI</name>
<dbReference type="InterPro" id="IPR015890">
    <property type="entry name" value="Chorismate_C"/>
</dbReference>
<dbReference type="PANTHER" id="PTHR11236:SF50">
    <property type="entry name" value="AMINODEOXYCHORISMATE SYNTHASE COMPONENT 1"/>
    <property type="match status" value="1"/>
</dbReference>
<dbReference type="PRINTS" id="PR00095">
    <property type="entry name" value="ANTSNTHASEI"/>
</dbReference>
<dbReference type="SUPFAM" id="SSF56752">
    <property type="entry name" value="D-aminoacid aminotransferase-like PLP-dependent enzymes"/>
    <property type="match status" value="1"/>
</dbReference>
<feature type="domain" description="Chorismate-utilising enzyme C-terminal" evidence="1">
    <location>
        <begin position="119"/>
        <end position="373"/>
    </location>
</feature>
<dbReference type="Gene3D" id="3.60.120.10">
    <property type="entry name" value="Anthranilate synthase"/>
    <property type="match status" value="1"/>
</dbReference>
<dbReference type="InterPro" id="IPR036038">
    <property type="entry name" value="Aminotransferase-like"/>
</dbReference>
<sequence>MNQNKKNRQQPLLSFEFASSNGKVEPLMFRNPSKVITANTIEDVIPCFQLIQEAVENGYYAAGFLSYESAAAFDSAYKVKDGGTLPLLWFGVFQEPMQQALNGTGTYTLTEWKPSVSMDEYTQSILSIKQSIESGDTYQTNYTIRLNSYFQGDDLAFFEKLKRAQASNYCAYINTGEHSILSASPELFFHLEGNNITTRPMKGTTKRGKSVAEDEENASWLYHSEKNRAENLMIVDLLRNDLGIIAEPGSVSVPKLFEVEQYPTVHQMTSTITAKVSDDIKLVDLFKALFPCGSITGAPKISTMNVISDLETTPREVYCGAIGFVTPNKEAIFNVPIRTVLIEHHSGQATYGVGGGITWDSTTEGEYQEILTKASLLEENRPPFLLLESLLLENGSYFLFKEHLNRLKNSAQYFGFTYHAEDIKKTLHEFSGQNNNGNLKVRLLLSNDSSMTIEGSQLSLLEADLKVILADQPIEKENPFFYHKTTNRDIYSQFYRKKPSNVFDVLLWNEDGELTEFTNGNVILEIDGSLWTPPVNIGLLAGTFRERLLKNGEIREKALTVADLQQSTKIWFINSVRKWLEVKLSK</sequence>
<dbReference type="InterPro" id="IPR043132">
    <property type="entry name" value="BCAT-like_C"/>
</dbReference>
<proteinExistence type="predicted"/>
<dbReference type="OrthoDB" id="9803598at2"/>
<gene>
    <name evidence="2" type="ORF">BN000_05043</name>
</gene>
<dbReference type="Proteomes" id="UP000199087">
    <property type="component" value="Unassembled WGS sequence"/>
</dbReference>
<accession>A0A0U1P3P0</accession>
<dbReference type="Gene3D" id="3.20.10.10">
    <property type="entry name" value="D-amino Acid Aminotransferase, subunit A, domain 2"/>
    <property type="match status" value="1"/>
</dbReference>
<protein>
    <submittedName>
        <fullName evidence="2">Para-aminobenzoate synthase subunit I</fullName>
    </submittedName>
</protein>
<evidence type="ECO:0000313" key="2">
    <source>
        <dbReference type="EMBL" id="CRK84984.1"/>
    </source>
</evidence>
<dbReference type="GO" id="GO:0000162">
    <property type="term" value="P:L-tryptophan biosynthetic process"/>
    <property type="evidence" value="ECO:0007669"/>
    <property type="project" value="TreeGrafter"/>
</dbReference>
<dbReference type="NCBIfam" id="TIGR00553">
    <property type="entry name" value="pabB"/>
    <property type="match status" value="1"/>
</dbReference>
<reference evidence="3" key="1">
    <citation type="submission" date="2015-05" db="EMBL/GenBank/DDBJ databases">
        <authorList>
            <person name="Urmite Genomes"/>
        </authorList>
    </citation>
    <scope>NUCLEOTIDE SEQUENCE [LARGE SCALE GENOMIC DNA]</scope>
    <source>
        <strain evidence="3">LF1</strain>
    </source>
</reference>
<dbReference type="InterPro" id="IPR043131">
    <property type="entry name" value="BCAT-like_N"/>
</dbReference>
<dbReference type="STRING" id="1499688.BN000_05043"/>
<organism evidence="2 3">
    <name type="scientific">Neobacillus massiliamazoniensis</name>
    <dbReference type="NCBI Taxonomy" id="1499688"/>
    <lineage>
        <taxon>Bacteria</taxon>
        <taxon>Bacillati</taxon>
        <taxon>Bacillota</taxon>
        <taxon>Bacilli</taxon>
        <taxon>Bacillales</taxon>
        <taxon>Bacillaceae</taxon>
        <taxon>Neobacillus</taxon>
    </lineage>
</organism>
<evidence type="ECO:0000313" key="3">
    <source>
        <dbReference type="Proteomes" id="UP000199087"/>
    </source>
</evidence>